<evidence type="ECO:0000313" key="1">
    <source>
        <dbReference type="EMBL" id="OGC84585.1"/>
    </source>
</evidence>
<comment type="caution">
    <text evidence="1">The sequence shown here is derived from an EMBL/GenBank/DDBJ whole genome shotgun (WGS) entry which is preliminary data.</text>
</comment>
<reference evidence="1 2" key="1">
    <citation type="journal article" date="2016" name="Nat. Commun.">
        <title>Thousands of microbial genomes shed light on interconnected biogeochemical processes in an aquifer system.</title>
        <authorList>
            <person name="Anantharaman K."/>
            <person name="Brown C.T."/>
            <person name="Hug L.A."/>
            <person name="Sharon I."/>
            <person name="Castelle C.J."/>
            <person name="Probst A.J."/>
            <person name="Thomas B.C."/>
            <person name="Singh A."/>
            <person name="Wilkins M.J."/>
            <person name="Karaoz U."/>
            <person name="Brodie E.L."/>
            <person name="Williams K.H."/>
            <person name="Hubbard S.S."/>
            <person name="Banfield J.F."/>
        </authorList>
    </citation>
    <scope>NUCLEOTIDE SEQUENCE [LARGE SCALE GENOMIC DNA]</scope>
</reference>
<proteinExistence type="predicted"/>
<sequence>MGAFAKFMAESRAKQLDTWEGEGEFADPLAKGPGYGQPVPDRAEFERRFLSPAKNKEPAE</sequence>
<gene>
    <name evidence="1" type="ORF">A3F55_00850</name>
</gene>
<dbReference type="Proteomes" id="UP000178091">
    <property type="component" value="Unassembled WGS sequence"/>
</dbReference>
<dbReference type="EMBL" id="MEWW01000013">
    <property type="protein sequence ID" value="OGC84585.1"/>
    <property type="molecule type" value="Genomic_DNA"/>
</dbReference>
<protein>
    <submittedName>
        <fullName evidence="1">Uncharacterized protein</fullName>
    </submittedName>
</protein>
<organism evidence="1 2">
    <name type="scientific">Candidatus Adlerbacteria bacterium RIFCSPHIGHO2_12_FULL_53_18</name>
    <dbReference type="NCBI Taxonomy" id="1797242"/>
    <lineage>
        <taxon>Bacteria</taxon>
        <taxon>Candidatus Adleribacteriota</taxon>
    </lineage>
</organism>
<accession>A0A1F4XSD5</accession>
<name>A0A1F4XSD5_9BACT</name>
<evidence type="ECO:0000313" key="2">
    <source>
        <dbReference type="Proteomes" id="UP000178091"/>
    </source>
</evidence>
<dbReference type="AlphaFoldDB" id="A0A1F4XSD5"/>